<dbReference type="PROSITE" id="PS50893">
    <property type="entry name" value="ABC_TRANSPORTER_2"/>
    <property type="match status" value="1"/>
</dbReference>
<protein>
    <recommendedName>
        <fullName evidence="8">Lipoprotein-releasing system ATP-binding protein LolD</fullName>
        <ecNumber evidence="8">7.6.2.-</ecNumber>
    </recommendedName>
</protein>
<keyword evidence="3 8" id="KW-0997">Cell inner membrane</keyword>
<dbReference type="GO" id="GO:0022857">
    <property type="term" value="F:transmembrane transporter activity"/>
    <property type="evidence" value="ECO:0007669"/>
    <property type="project" value="TreeGrafter"/>
</dbReference>
<evidence type="ECO:0000313" key="11">
    <source>
        <dbReference type="Proteomes" id="UP000199531"/>
    </source>
</evidence>
<dbReference type="GO" id="GO:0005886">
    <property type="term" value="C:plasma membrane"/>
    <property type="evidence" value="ECO:0007669"/>
    <property type="project" value="UniProtKB-SubCell"/>
</dbReference>
<dbReference type="Pfam" id="PF00005">
    <property type="entry name" value="ABC_tran"/>
    <property type="match status" value="1"/>
</dbReference>
<keyword evidence="10" id="KW-0449">Lipoprotein</keyword>
<name>A0A1H8DMR8_9BURK</name>
<dbReference type="InterPro" id="IPR017871">
    <property type="entry name" value="ABC_transporter-like_CS"/>
</dbReference>
<evidence type="ECO:0000256" key="3">
    <source>
        <dbReference type="ARBA" id="ARBA00022519"/>
    </source>
</evidence>
<evidence type="ECO:0000256" key="1">
    <source>
        <dbReference type="ARBA" id="ARBA00022448"/>
    </source>
</evidence>
<dbReference type="GO" id="GO:0089705">
    <property type="term" value="P:protein localization to outer membrane"/>
    <property type="evidence" value="ECO:0007669"/>
    <property type="project" value="TreeGrafter"/>
</dbReference>
<keyword evidence="1 8" id="KW-0813">Transport</keyword>
<dbReference type="CDD" id="cd03255">
    <property type="entry name" value="ABC_MJ0796_LolCDE_FtsE"/>
    <property type="match status" value="1"/>
</dbReference>
<evidence type="ECO:0000256" key="5">
    <source>
        <dbReference type="ARBA" id="ARBA00022840"/>
    </source>
</evidence>
<comment type="subunit">
    <text evidence="8">The complex is composed of two ATP-binding proteins (LolD) and two transmembrane proteins (LolC and LolE).</text>
</comment>
<dbReference type="RefSeq" id="WP_091813167.1">
    <property type="nucleotide sequence ID" value="NZ_FOCW01000001.1"/>
</dbReference>
<proteinExistence type="inferred from homology"/>
<organism evidence="10 11">
    <name type="scientific">Brachymonas denitrificans DSM 15123</name>
    <dbReference type="NCBI Taxonomy" id="1121117"/>
    <lineage>
        <taxon>Bacteria</taxon>
        <taxon>Pseudomonadati</taxon>
        <taxon>Pseudomonadota</taxon>
        <taxon>Betaproteobacteria</taxon>
        <taxon>Burkholderiales</taxon>
        <taxon>Comamonadaceae</taxon>
        <taxon>Brachymonas</taxon>
    </lineage>
</organism>
<dbReference type="OrthoDB" id="9802264at2"/>
<evidence type="ECO:0000313" key="10">
    <source>
        <dbReference type="EMBL" id="SEN08533.1"/>
    </source>
</evidence>
<keyword evidence="6 8" id="KW-1278">Translocase</keyword>
<evidence type="ECO:0000256" key="6">
    <source>
        <dbReference type="ARBA" id="ARBA00022967"/>
    </source>
</evidence>
<dbReference type="AlphaFoldDB" id="A0A1H8DMR8"/>
<gene>
    <name evidence="8" type="primary">lolD</name>
    <name evidence="10" type="ORF">SAMN02745977_00381</name>
</gene>
<keyword evidence="2 8" id="KW-1003">Cell membrane</keyword>
<dbReference type="InterPro" id="IPR011924">
    <property type="entry name" value="LolD_lipo_ATP-bd"/>
</dbReference>
<dbReference type="STRING" id="1121117.SAMN02745977_00381"/>
<keyword evidence="4 8" id="KW-0547">Nucleotide-binding</keyword>
<evidence type="ECO:0000259" key="9">
    <source>
        <dbReference type="PROSITE" id="PS50893"/>
    </source>
</evidence>
<comment type="subcellular location">
    <subcellularLocation>
        <location evidence="8">Cell inner membrane</location>
        <topology evidence="8">Peripheral membrane protein</topology>
    </subcellularLocation>
</comment>
<evidence type="ECO:0000256" key="2">
    <source>
        <dbReference type="ARBA" id="ARBA00022475"/>
    </source>
</evidence>
<keyword evidence="11" id="KW-1185">Reference proteome</keyword>
<comment type="function">
    <text evidence="8">Part of the ABC transporter complex LolCDE involved in the translocation of mature outer membrane-directed lipoproteins, from the inner membrane to the periplasmic chaperone, LolA. Responsible for the formation of the LolA-lipoprotein complex in an ATP-dependent manner.</text>
</comment>
<dbReference type="InterPro" id="IPR003439">
    <property type="entry name" value="ABC_transporter-like_ATP-bd"/>
</dbReference>
<dbReference type="NCBIfam" id="TIGR02211">
    <property type="entry name" value="LolD_lipo_ex"/>
    <property type="match status" value="1"/>
</dbReference>
<dbReference type="InterPro" id="IPR003593">
    <property type="entry name" value="AAA+_ATPase"/>
</dbReference>
<dbReference type="GO" id="GO:0005524">
    <property type="term" value="F:ATP binding"/>
    <property type="evidence" value="ECO:0007669"/>
    <property type="project" value="UniProtKB-UniRule"/>
</dbReference>
<accession>A0A1H8DMR8</accession>
<dbReference type="Proteomes" id="UP000199531">
    <property type="component" value="Unassembled WGS sequence"/>
</dbReference>
<reference evidence="10 11" key="1">
    <citation type="submission" date="2016-10" db="EMBL/GenBank/DDBJ databases">
        <authorList>
            <person name="de Groot N.N."/>
        </authorList>
    </citation>
    <scope>NUCLEOTIDE SEQUENCE [LARGE SCALE GENOMIC DNA]</scope>
    <source>
        <strain evidence="10 11">DSM 15123</strain>
    </source>
</reference>
<keyword evidence="5 8" id="KW-0067">ATP-binding</keyword>
<dbReference type="GO" id="GO:0044874">
    <property type="term" value="P:lipoprotein localization to outer membrane"/>
    <property type="evidence" value="ECO:0007669"/>
    <property type="project" value="TreeGrafter"/>
</dbReference>
<evidence type="ECO:0000256" key="7">
    <source>
        <dbReference type="ARBA" id="ARBA00023136"/>
    </source>
</evidence>
<dbReference type="InterPro" id="IPR015854">
    <property type="entry name" value="ABC_transpr_LolD-like"/>
</dbReference>
<dbReference type="EC" id="7.6.2.-" evidence="8"/>
<dbReference type="EMBL" id="FOCW01000001">
    <property type="protein sequence ID" value="SEN08533.1"/>
    <property type="molecule type" value="Genomic_DNA"/>
</dbReference>
<dbReference type="GO" id="GO:0016887">
    <property type="term" value="F:ATP hydrolysis activity"/>
    <property type="evidence" value="ECO:0007669"/>
    <property type="project" value="InterPro"/>
</dbReference>
<keyword evidence="7 8" id="KW-0472">Membrane</keyword>
<dbReference type="SMART" id="SM00382">
    <property type="entry name" value="AAA"/>
    <property type="match status" value="1"/>
</dbReference>
<dbReference type="InterPro" id="IPR017911">
    <property type="entry name" value="MacB-like_ATP-bd"/>
</dbReference>
<dbReference type="PANTHER" id="PTHR24220:SF689">
    <property type="entry name" value="LIPOPROTEIN-RELEASING SYSTEM ATP-BINDING PROTEIN LOLD"/>
    <property type="match status" value="1"/>
</dbReference>
<dbReference type="PROSITE" id="PS00211">
    <property type="entry name" value="ABC_TRANSPORTER_1"/>
    <property type="match status" value="1"/>
</dbReference>
<dbReference type="Gene3D" id="3.40.50.300">
    <property type="entry name" value="P-loop containing nucleotide triphosphate hydrolases"/>
    <property type="match status" value="1"/>
</dbReference>
<dbReference type="PANTHER" id="PTHR24220">
    <property type="entry name" value="IMPORT ATP-BINDING PROTEIN"/>
    <property type="match status" value="1"/>
</dbReference>
<dbReference type="FunFam" id="3.40.50.300:FF:000230">
    <property type="entry name" value="Lipoprotein-releasing system ATP-binding protein LolD"/>
    <property type="match status" value="1"/>
</dbReference>
<dbReference type="SUPFAM" id="SSF52540">
    <property type="entry name" value="P-loop containing nucleoside triphosphate hydrolases"/>
    <property type="match status" value="1"/>
</dbReference>
<dbReference type="InterPro" id="IPR027417">
    <property type="entry name" value="P-loop_NTPase"/>
</dbReference>
<sequence>MSNVAHNGPVLQASGLTKRFHEGRNIDLTVLRGVDLAVQAGETVAIVGASGSGKSTLLHMLGGLDAPTSGTVHIMGKELSRLSLAQQGDLRNAHLGFVYQFHHLLPEFTAAENVAMPLWVRRMGRPEARKLALDMLAQVGLGERAEHRPAELSGGERQRVAIARALVTRPACVLADEPTGNLDRNTAEQVFGLMLQLARDHNTAFVLVSHDEQLAARCDRQFRMDRGQLMPMQEQATQAA</sequence>
<feature type="domain" description="ABC transporter" evidence="9">
    <location>
        <begin position="11"/>
        <end position="240"/>
    </location>
</feature>
<evidence type="ECO:0000256" key="4">
    <source>
        <dbReference type="ARBA" id="ARBA00022741"/>
    </source>
</evidence>
<evidence type="ECO:0000256" key="8">
    <source>
        <dbReference type="RuleBase" id="RU367068"/>
    </source>
</evidence>
<comment type="similarity">
    <text evidence="8">Belongs to the ABC transporter superfamily. Lipoprotein translocase (TC 3.A.1.125) family.</text>
</comment>